<dbReference type="InterPro" id="IPR014721">
    <property type="entry name" value="Ribsml_uS5_D2-typ_fold_subgr"/>
</dbReference>
<dbReference type="KEGG" id="psez:HME7025_02238"/>
<gene>
    <name evidence="3" type="ORF">HME7025_02238</name>
</gene>
<dbReference type="PANTHER" id="PTHR32039:SF7">
    <property type="entry name" value="COMPETENCE PROTEIN COMM"/>
    <property type="match status" value="1"/>
</dbReference>
<dbReference type="NCBIfam" id="TIGR00368">
    <property type="entry name" value="YifB family Mg chelatase-like AAA ATPase"/>
    <property type="match status" value="1"/>
</dbReference>
<keyword evidence="4" id="KW-1185">Reference proteome</keyword>
<dbReference type="OrthoDB" id="9813147at2"/>
<dbReference type="InterPro" id="IPR000523">
    <property type="entry name" value="Mg_chelatse_chII-like_cat_dom"/>
</dbReference>
<dbReference type="Gene3D" id="3.40.50.300">
    <property type="entry name" value="P-loop containing nucleotide triphosphate hydrolases"/>
    <property type="match status" value="1"/>
</dbReference>
<dbReference type="InterPro" id="IPR025158">
    <property type="entry name" value="Mg_chelat-rel_C"/>
</dbReference>
<proteinExistence type="inferred from homology"/>
<dbReference type="SUPFAM" id="SSF52540">
    <property type="entry name" value="P-loop containing nucleoside triphosphate hydrolases"/>
    <property type="match status" value="1"/>
</dbReference>
<dbReference type="InterPro" id="IPR045006">
    <property type="entry name" value="CHLI-like"/>
</dbReference>
<dbReference type="Proteomes" id="UP000245468">
    <property type="component" value="Chromosome"/>
</dbReference>
<dbReference type="SMART" id="SM00382">
    <property type="entry name" value="AAA"/>
    <property type="match status" value="1"/>
</dbReference>
<dbReference type="Gene3D" id="3.30.230.10">
    <property type="match status" value="1"/>
</dbReference>
<reference evidence="4" key="1">
    <citation type="submission" date="2018-05" db="EMBL/GenBank/DDBJ databases">
        <title>Pseudarcicella sp. HME7025 Genome sequencing and assembly.</title>
        <authorList>
            <person name="Kim H."/>
            <person name="Kang H."/>
            <person name="Joh K."/>
        </authorList>
    </citation>
    <scope>NUCLEOTIDE SEQUENCE [LARGE SCALE GENOMIC DNA]</scope>
    <source>
        <strain evidence="4">HME7025</strain>
    </source>
</reference>
<protein>
    <recommendedName>
        <fullName evidence="2">AAA+ ATPase domain-containing protein</fullName>
    </recommendedName>
</protein>
<dbReference type="GO" id="GO:0005524">
    <property type="term" value="F:ATP binding"/>
    <property type="evidence" value="ECO:0007669"/>
    <property type="project" value="InterPro"/>
</dbReference>
<dbReference type="InterPro" id="IPR003593">
    <property type="entry name" value="AAA+_ATPase"/>
</dbReference>
<sequence>MLAKTYGCAVFGVSANLITIETHVGQGSKCYLVGLPDSTIKESIQRVESALKNTGFFFPRRKVIINLAPADIRKEGSAYDLPIALSILEASEQVELKGLDEYVIMGELALDGTIRAIKGALPIALEAKNRGITKLILPEENAIEAAMVEGIEVFGLSHLRETIQFIRNKITIAPTYVDVHALFGESHDSFDVDFSQVQGQEAVKRAFEIAAAGGHNLIMIGPPGAGKTMLAKRLPTILPPFSLPEALEVTKIHSVAGKLMGKHALLTHRPFRSPHHTISNAALVGGGSFPQPGEISLAHHGVLFLDELPEFNRNALEVMRQPLEDRNVFISRAKWSLEFPANFMLVASMNPCPCGYYNHPNKDCVCGPGQVQRYLNRISGPLLDRIDMHIEIVPVQFEEMSTGRAAESSEFVRKRVMEARRIQQNRFIPFPKIHSNAMMSSQQVNEFCHLDQASQQLLSVAMDKLQLSARAFDKIRKVARTIADLAKSSHIQSEHIAEAITYRNLDRENWAG</sequence>
<dbReference type="Pfam" id="PF01078">
    <property type="entry name" value="Mg_chelatase"/>
    <property type="match status" value="1"/>
</dbReference>
<dbReference type="InterPro" id="IPR020568">
    <property type="entry name" value="Ribosomal_Su5_D2-typ_SF"/>
</dbReference>
<name>A0A2S2DXH5_9BACT</name>
<evidence type="ECO:0000313" key="4">
    <source>
        <dbReference type="Proteomes" id="UP000245468"/>
    </source>
</evidence>
<dbReference type="Pfam" id="PF13541">
    <property type="entry name" value="ChlI"/>
    <property type="match status" value="1"/>
</dbReference>
<evidence type="ECO:0000259" key="2">
    <source>
        <dbReference type="SMART" id="SM00382"/>
    </source>
</evidence>
<dbReference type="InterPro" id="IPR027417">
    <property type="entry name" value="P-loop_NTPase"/>
</dbReference>
<dbReference type="Pfam" id="PF13335">
    <property type="entry name" value="Mg_chelatase_C"/>
    <property type="match status" value="1"/>
</dbReference>
<dbReference type="SUPFAM" id="SSF54211">
    <property type="entry name" value="Ribosomal protein S5 domain 2-like"/>
    <property type="match status" value="1"/>
</dbReference>
<evidence type="ECO:0000313" key="3">
    <source>
        <dbReference type="EMBL" id="AWL10085.1"/>
    </source>
</evidence>
<dbReference type="PANTHER" id="PTHR32039">
    <property type="entry name" value="MAGNESIUM-CHELATASE SUBUNIT CHLI"/>
    <property type="match status" value="1"/>
</dbReference>
<dbReference type="RefSeq" id="WP_109324035.1">
    <property type="nucleotide sequence ID" value="NZ_CP029346.1"/>
</dbReference>
<dbReference type="InterPro" id="IPR004482">
    <property type="entry name" value="Mg_chelat-rel"/>
</dbReference>
<dbReference type="AlphaFoldDB" id="A0A2S2DXH5"/>
<feature type="domain" description="AAA+ ATPase" evidence="2">
    <location>
        <begin position="213"/>
        <end position="396"/>
    </location>
</feature>
<organism evidence="3 4">
    <name type="scientific">Aquirufa nivalisilvae</name>
    <dbReference type="NCBI Taxonomy" id="2516557"/>
    <lineage>
        <taxon>Bacteria</taxon>
        <taxon>Pseudomonadati</taxon>
        <taxon>Bacteroidota</taxon>
        <taxon>Cytophagia</taxon>
        <taxon>Cytophagales</taxon>
        <taxon>Flectobacillaceae</taxon>
        <taxon>Aquirufa</taxon>
    </lineage>
</organism>
<evidence type="ECO:0000256" key="1">
    <source>
        <dbReference type="ARBA" id="ARBA00006354"/>
    </source>
</evidence>
<comment type="similarity">
    <text evidence="1">Belongs to the Mg-chelatase subunits D/I family. ComM subfamily.</text>
</comment>
<accession>A0A2S2DXH5</accession>
<dbReference type="EMBL" id="CP029346">
    <property type="protein sequence ID" value="AWL10085.1"/>
    <property type="molecule type" value="Genomic_DNA"/>
</dbReference>